<dbReference type="GO" id="GO:0003916">
    <property type="term" value="F:DNA topoisomerase activity"/>
    <property type="evidence" value="ECO:0007669"/>
    <property type="project" value="InterPro"/>
</dbReference>
<organism evidence="2">
    <name type="scientific">Salinicola endophyticus</name>
    <dbReference type="NCBI Taxonomy" id="1949083"/>
    <lineage>
        <taxon>Bacteria</taxon>
        <taxon>Pseudomonadati</taxon>
        <taxon>Pseudomonadota</taxon>
        <taxon>Gammaproteobacteria</taxon>
        <taxon>Oceanospirillales</taxon>
        <taxon>Halomonadaceae</taxon>
        <taxon>Salinicola</taxon>
    </lineage>
</organism>
<evidence type="ECO:0000313" key="2">
    <source>
        <dbReference type="EMBL" id="XCJ80072.1"/>
    </source>
</evidence>
<dbReference type="InterPro" id="IPR013498">
    <property type="entry name" value="Topo_IA_Znf"/>
</dbReference>
<dbReference type="RefSeq" id="WP_353980921.1">
    <property type="nucleotide sequence ID" value="NZ_CP159578.1"/>
</dbReference>
<protein>
    <submittedName>
        <fullName evidence="2">Topoisomerase DNA-binding C4 zinc finger domain-containing protein</fullName>
    </submittedName>
</protein>
<dbReference type="Pfam" id="PF01396">
    <property type="entry name" value="Zn_ribbon_Top1"/>
    <property type="match status" value="1"/>
</dbReference>
<sequence>MSGHCARCGAELRLKKHKGEKFWGCSRYPKCTWTRKRFKDSPG</sequence>
<proteinExistence type="predicted"/>
<dbReference type="GO" id="GO:0006265">
    <property type="term" value="P:DNA topological change"/>
    <property type="evidence" value="ECO:0007669"/>
    <property type="project" value="InterPro"/>
</dbReference>
<dbReference type="GO" id="GO:0005694">
    <property type="term" value="C:chromosome"/>
    <property type="evidence" value="ECO:0007669"/>
    <property type="project" value="InterPro"/>
</dbReference>
<dbReference type="Gene3D" id="3.30.65.10">
    <property type="entry name" value="Bacterial Topoisomerase I, domain 1"/>
    <property type="match status" value="1"/>
</dbReference>
<feature type="domain" description="DNA topoisomerase type IA zn finger" evidence="1">
    <location>
        <begin position="3"/>
        <end position="36"/>
    </location>
</feature>
<gene>
    <name evidence="2" type="ORF">ABV408_02580</name>
</gene>
<dbReference type="SUPFAM" id="SSF57783">
    <property type="entry name" value="Zinc beta-ribbon"/>
    <property type="match status" value="1"/>
</dbReference>
<dbReference type="AlphaFoldDB" id="A0AB74UFZ8"/>
<keyword evidence="2" id="KW-0238">DNA-binding</keyword>
<accession>A0AB74UFZ8</accession>
<dbReference type="EMBL" id="CP159578">
    <property type="protein sequence ID" value="XCJ80072.1"/>
    <property type="molecule type" value="Genomic_DNA"/>
</dbReference>
<reference evidence="2" key="1">
    <citation type="submission" date="2024-06" db="EMBL/GenBank/DDBJ databases">
        <title>Complete genome of Salinicola endophyticus HNIBRBA4755.</title>
        <authorList>
            <person name="Shin S.Y."/>
            <person name="Kang H."/>
            <person name="Song J."/>
        </authorList>
    </citation>
    <scope>NUCLEOTIDE SEQUENCE</scope>
    <source>
        <strain evidence="2">HNIBRBA4755</strain>
    </source>
</reference>
<evidence type="ECO:0000259" key="1">
    <source>
        <dbReference type="Pfam" id="PF01396"/>
    </source>
</evidence>
<name>A0AB74UFZ8_9GAMM</name>
<dbReference type="GO" id="GO:0003677">
    <property type="term" value="F:DNA binding"/>
    <property type="evidence" value="ECO:0007669"/>
    <property type="project" value="UniProtKB-KW"/>
</dbReference>